<protein>
    <recommendedName>
        <fullName evidence="4">Transglycosylase SLT domain-containing protein</fullName>
    </recommendedName>
</protein>
<dbReference type="PATRIC" id="fig|2746.7.peg.4071"/>
<feature type="signal peptide" evidence="1">
    <location>
        <begin position="1"/>
        <end position="21"/>
    </location>
</feature>
<reference evidence="2 3" key="1">
    <citation type="submission" date="2016-06" db="EMBL/GenBank/DDBJ databases">
        <title>Genome sequence of halotolerant plant growth promoting strain of Halomonas elongata HEK1 isolated from salterns of Rann of Kutch, Gujarat, India.</title>
        <authorList>
            <person name="Gaba S."/>
            <person name="Singh R.N."/>
            <person name="Abrol S."/>
            <person name="Kaushik R."/>
            <person name="Saxena A.K."/>
        </authorList>
    </citation>
    <scope>NUCLEOTIDE SEQUENCE [LARGE SCALE GENOMIC DNA]</scope>
    <source>
        <strain evidence="2 3">HEK1</strain>
    </source>
</reference>
<keyword evidence="1" id="KW-0732">Signal</keyword>
<feature type="chain" id="PRO_5008611197" description="Transglycosylase SLT domain-containing protein" evidence="1">
    <location>
        <begin position="22"/>
        <end position="92"/>
    </location>
</feature>
<evidence type="ECO:0000313" key="3">
    <source>
        <dbReference type="Proteomes" id="UP000092504"/>
    </source>
</evidence>
<evidence type="ECO:0000313" key="2">
    <source>
        <dbReference type="EMBL" id="OBX34895.1"/>
    </source>
</evidence>
<proteinExistence type="predicted"/>
<dbReference type="EMBL" id="MAJD01000002">
    <property type="protein sequence ID" value="OBX34895.1"/>
    <property type="molecule type" value="Genomic_DNA"/>
</dbReference>
<sequence length="92" mass="9668">MRWGWICGLAMTVGFSGTAQASEIPPAYHVAAASQGVPAEVLYAVAMTESKMSLARPFVPGPGRSMWAAKAIAMTVGMKPVRHYAASCRTPA</sequence>
<accession>A0A1B8NY39</accession>
<dbReference type="Proteomes" id="UP000092504">
    <property type="component" value="Unassembled WGS sequence"/>
</dbReference>
<evidence type="ECO:0000256" key="1">
    <source>
        <dbReference type="SAM" id="SignalP"/>
    </source>
</evidence>
<evidence type="ECO:0008006" key="4">
    <source>
        <dbReference type="Google" id="ProtNLM"/>
    </source>
</evidence>
<comment type="caution">
    <text evidence="2">The sequence shown here is derived from an EMBL/GenBank/DDBJ whole genome shotgun (WGS) entry which is preliminary data.</text>
</comment>
<dbReference type="AlphaFoldDB" id="A0A1B8NY39"/>
<organism evidence="2 3">
    <name type="scientific">Halomonas elongata</name>
    <dbReference type="NCBI Taxonomy" id="2746"/>
    <lineage>
        <taxon>Bacteria</taxon>
        <taxon>Pseudomonadati</taxon>
        <taxon>Pseudomonadota</taxon>
        <taxon>Gammaproteobacteria</taxon>
        <taxon>Oceanospirillales</taxon>
        <taxon>Halomonadaceae</taxon>
        <taxon>Halomonas</taxon>
    </lineage>
</organism>
<gene>
    <name evidence="2" type="ORF">A8U91_03958</name>
</gene>
<name>A0A1B8NY39_HALEL</name>